<gene>
    <name evidence="2" type="ORF">AN965_04500</name>
</gene>
<evidence type="ECO:0000313" key="3">
    <source>
        <dbReference type="Proteomes" id="UP000051061"/>
    </source>
</evidence>
<dbReference type="PROSITE" id="PS50943">
    <property type="entry name" value="HTH_CROC1"/>
    <property type="match status" value="1"/>
</dbReference>
<dbReference type="GO" id="GO:0003677">
    <property type="term" value="F:DNA binding"/>
    <property type="evidence" value="ECO:0007669"/>
    <property type="project" value="InterPro"/>
</dbReference>
<protein>
    <recommendedName>
        <fullName evidence="1">HTH cro/C1-type domain-containing protein</fullName>
    </recommendedName>
</protein>
<dbReference type="Gene3D" id="1.10.260.40">
    <property type="entry name" value="lambda repressor-like DNA-binding domains"/>
    <property type="match status" value="1"/>
</dbReference>
<dbReference type="InterPro" id="IPR010982">
    <property type="entry name" value="Lambda_DNA-bd_dom_sf"/>
</dbReference>
<accession>A0A9D5DQ92</accession>
<dbReference type="EMBL" id="LJJD01000009">
    <property type="protein sequence ID" value="KQL58323.1"/>
    <property type="molecule type" value="Genomic_DNA"/>
</dbReference>
<proteinExistence type="predicted"/>
<dbReference type="Proteomes" id="UP000051061">
    <property type="component" value="Unassembled WGS sequence"/>
</dbReference>
<reference evidence="2 3" key="1">
    <citation type="submission" date="2015-09" db="EMBL/GenBank/DDBJ databases">
        <title>Genome sequencing project for genomic taxonomy and phylogenomics of Bacillus-like bacteria.</title>
        <authorList>
            <person name="Liu B."/>
            <person name="Wang J."/>
            <person name="Zhu Y."/>
            <person name="Liu G."/>
            <person name="Chen Q."/>
            <person name="Chen Z."/>
            <person name="Lan J."/>
            <person name="Che J."/>
            <person name="Ge C."/>
            <person name="Shi H."/>
            <person name="Pan Z."/>
            <person name="Liu X."/>
        </authorList>
    </citation>
    <scope>NUCLEOTIDE SEQUENCE [LARGE SCALE GENOMIC DNA]</scope>
    <source>
        <strain evidence="2 3">DSM 19153</strain>
    </source>
</reference>
<organism evidence="2 3">
    <name type="scientific">Alkalicoccobacillus plakortidis</name>
    <dbReference type="NCBI Taxonomy" id="444060"/>
    <lineage>
        <taxon>Bacteria</taxon>
        <taxon>Bacillati</taxon>
        <taxon>Bacillota</taxon>
        <taxon>Bacilli</taxon>
        <taxon>Bacillales</taxon>
        <taxon>Bacillaceae</taxon>
        <taxon>Alkalicoccobacillus</taxon>
    </lineage>
</organism>
<dbReference type="Pfam" id="PF13443">
    <property type="entry name" value="HTH_26"/>
    <property type="match status" value="1"/>
</dbReference>
<dbReference type="SMART" id="SM00530">
    <property type="entry name" value="HTH_XRE"/>
    <property type="match status" value="1"/>
</dbReference>
<keyword evidence="3" id="KW-1185">Reference proteome</keyword>
<name>A0A9D5DQ92_9BACI</name>
<dbReference type="AlphaFoldDB" id="A0A9D5DQ92"/>
<feature type="domain" description="HTH cro/C1-type" evidence="1">
    <location>
        <begin position="6"/>
        <end position="69"/>
    </location>
</feature>
<dbReference type="SUPFAM" id="SSF47413">
    <property type="entry name" value="lambda repressor-like DNA-binding domains"/>
    <property type="match status" value="1"/>
</dbReference>
<evidence type="ECO:0000259" key="1">
    <source>
        <dbReference type="PROSITE" id="PS50943"/>
    </source>
</evidence>
<evidence type="ECO:0000313" key="2">
    <source>
        <dbReference type="EMBL" id="KQL58323.1"/>
    </source>
</evidence>
<sequence>MIRIKLKQLLKEREMTMYELSKRTGIRPNTISQWVNDKELSKEGKGVKSITRETLDTLCMELQCEVEDLVEYVEE</sequence>
<dbReference type="InterPro" id="IPR001387">
    <property type="entry name" value="Cro/C1-type_HTH"/>
</dbReference>
<dbReference type="CDD" id="cd00093">
    <property type="entry name" value="HTH_XRE"/>
    <property type="match status" value="1"/>
</dbReference>
<comment type="caution">
    <text evidence="2">The sequence shown here is derived from an EMBL/GenBank/DDBJ whole genome shotgun (WGS) entry which is preliminary data.</text>
</comment>